<comment type="function">
    <text evidence="4">Catalyzes the methylation of 5-hydroxyuridine (ho5U) to form 5-methoxyuridine (mo5U) at position 34 in tRNAs.</text>
</comment>
<evidence type="ECO:0000256" key="2">
    <source>
        <dbReference type="ARBA" id="ARBA00022679"/>
    </source>
</evidence>
<feature type="binding site" evidence="4">
    <location>
        <position position="156"/>
    </location>
    <ligand>
        <name>Mg(2+)</name>
        <dbReference type="ChEBI" id="CHEBI:18420"/>
    </ligand>
</feature>
<feature type="binding site" evidence="4">
    <location>
        <position position="130"/>
    </location>
    <ligand>
        <name>S-adenosyl-L-methionine</name>
        <dbReference type="ChEBI" id="CHEBI:59789"/>
    </ligand>
</feature>
<keyword evidence="4" id="KW-0479">Metal-binding</keyword>
<dbReference type="PANTHER" id="PTHR10509">
    <property type="entry name" value="O-METHYLTRANSFERASE-RELATED"/>
    <property type="match status" value="1"/>
</dbReference>
<evidence type="ECO:0000313" key="5">
    <source>
        <dbReference type="EMBL" id="MBP3951370.1"/>
    </source>
</evidence>
<dbReference type="SUPFAM" id="SSF53335">
    <property type="entry name" value="S-adenosyl-L-methionine-dependent methyltransferases"/>
    <property type="match status" value="1"/>
</dbReference>
<accession>A0A941AN88</accession>
<comment type="caution">
    <text evidence="5">The sequence shown here is derived from an EMBL/GenBank/DDBJ whole genome shotgun (WGS) entry which is preliminary data.</text>
</comment>
<evidence type="ECO:0000256" key="4">
    <source>
        <dbReference type="HAMAP-Rule" id="MF_02217"/>
    </source>
</evidence>
<feature type="binding site" evidence="4">
    <location>
        <begin position="110"/>
        <end position="111"/>
    </location>
    <ligand>
        <name>S-adenosyl-L-methionine</name>
        <dbReference type="ChEBI" id="CHEBI:59789"/>
    </ligand>
</feature>
<dbReference type="InterPro" id="IPR050362">
    <property type="entry name" value="Cation-dep_OMT"/>
</dbReference>
<feature type="binding site" evidence="4">
    <location>
        <position position="157"/>
    </location>
    <ligand>
        <name>Mg(2+)</name>
        <dbReference type="ChEBI" id="CHEBI:18420"/>
    </ligand>
</feature>
<dbReference type="InterPro" id="IPR029063">
    <property type="entry name" value="SAM-dependent_MTases_sf"/>
</dbReference>
<dbReference type="Gene3D" id="3.40.50.150">
    <property type="entry name" value="Vaccinia Virus protein VP39"/>
    <property type="match status" value="1"/>
</dbReference>
<comment type="catalytic activity">
    <reaction evidence="4">
        <text>5-hydroxyuridine(34) in tRNA + S-adenosyl-L-methionine = 5-methoxyuridine(34) in tRNA + S-adenosyl-L-homocysteine + H(+)</text>
        <dbReference type="Rhea" id="RHEA:60524"/>
        <dbReference type="Rhea" id="RHEA-COMP:13381"/>
        <dbReference type="Rhea" id="RHEA-COMP:15591"/>
        <dbReference type="ChEBI" id="CHEBI:15378"/>
        <dbReference type="ChEBI" id="CHEBI:57856"/>
        <dbReference type="ChEBI" id="CHEBI:59789"/>
        <dbReference type="ChEBI" id="CHEBI:136877"/>
        <dbReference type="ChEBI" id="CHEBI:143860"/>
    </reaction>
</comment>
<feature type="binding site" evidence="4">
    <location>
        <position position="130"/>
    </location>
    <ligand>
        <name>Mg(2+)</name>
        <dbReference type="ChEBI" id="CHEBI:18420"/>
    </ligand>
</feature>
<dbReference type="InterPro" id="IPR043675">
    <property type="entry name" value="TrmR_methyltr"/>
</dbReference>
<dbReference type="RefSeq" id="WP_210597054.1">
    <property type="nucleotide sequence ID" value="NZ_JAGKSQ010000003.1"/>
</dbReference>
<feature type="binding site" evidence="4">
    <location>
        <position position="82"/>
    </location>
    <ligand>
        <name>S-adenosyl-L-methionine</name>
        <dbReference type="ChEBI" id="CHEBI:59789"/>
    </ligand>
</feature>
<feature type="binding site" evidence="4">
    <location>
        <position position="66"/>
    </location>
    <ligand>
        <name>S-adenosyl-L-methionine</name>
        <dbReference type="ChEBI" id="CHEBI:59789"/>
    </ligand>
</feature>
<dbReference type="Proteomes" id="UP000678228">
    <property type="component" value="Unassembled WGS sequence"/>
</dbReference>
<dbReference type="CDD" id="cd02440">
    <property type="entry name" value="AdoMet_MTases"/>
    <property type="match status" value="1"/>
</dbReference>
<keyword evidence="2 4" id="KW-0808">Transferase</keyword>
<gene>
    <name evidence="4" type="primary">trmR</name>
    <name evidence="5" type="ORF">J7W16_09505</name>
</gene>
<dbReference type="GO" id="GO:0008171">
    <property type="term" value="F:O-methyltransferase activity"/>
    <property type="evidence" value="ECO:0007669"/>
    <property type="project" value="InterPro"/>
</dbReference>
<dbReference type="HAMAP" id="MF_02217">
    <property type="entry name" value="TrmR_methyltr"/>
    <property type="match status" value="1"/>
</dbReference>
<evidence type="ECO:0000256" key="3">
    <source>
        <dbReference type="ARBA" id="ARBA00022691"/>
    </source>
</evidence>
<keyword evidence="1 4" id="KW-0489">Methyltransferase</keyword>
<keyword evidence="6" id="KW-1185">Reference proteome</keyword>
<comment type="similarity">
    <text evidence="4">Belongs to the class I-like SAM-binding methyltransferase superfamily. Cation-dependent O-methyltransferase family.</text>
</comment>
<name>A0A941AN88_9BACI</name>
<dbReference type="GO" id="GO:0016300">
    <property type="term" value="F:tRNA (uridine) methyltransferase activity"/>
    <property type="evidence" value="ECO:0007669"/>
    <property type="project" value="UniProtKB-UniRule"/>
</dbReference>
<sequence length="211" mass="24088">MISQQLDSYLRELIPTRKAEVEQIEAYAAEHEIPIMELVGMECFLQQLKLIKPQRILEIGAAIGYSAIRMAEATGAAVVTIERDQVRYEQAIENIQKLNLADRIHVHFGDALELAQRLESDPLYDVLFIDAAKGQYQRFFDLYSPFVKQGGVIFSDNVLFRGFVAEEDIDNKRLLKLAQKIKRYNQWLMSHPGYETMILPVGDGLAVSIKK</sequence>
<dbReference type="PROSITE" id="PS51682">
    <property type="entry name" value="SAM_OMT_I"/>
    <property type="match status" value="1"/>
</dbReference>
<dbReference type="PANTHER" id="PTHR10509:SF14">
    <property type="entry name" value="CAFFEOYL-COA O-METHYLTRANSFERASE 3-RELATED"/>
    <property type="match status" value="1"/>
</dbReference>
<dbReference type="AlphaFoldDB" id="A0A941AN88"/>
<keyword evidence="4" id="KW-0819">tRNA processing</keyword>
<feature type="binding site" evidence="4">
    <location>
        <position position="36"/>
    </location>
    <ligand>
        <name>S-adenosyl-L-methionine</name>
        <dbReference type="ChEBI" id="CHEBI:59789"/>
    </ligand>
</feature>
<dbReference type="Pfam" id="PF01596">
    <property type="entry name" value="Methyltransf_3"/>
    <property type="match status" value="1"/>
</dbReference>
<dbReference type="GO" id="GO:0008757">
    <property type="term" value="F:S-adenosylmethionine-dependent methyltransferase activity"/>
    <property type="evidence" value="ECO:0007669"/>
    <property type="project" value="TreeGrafter"/>
</dbReference>
<dbReference type="GO" id="GO:0030488">
    <property type="term" value="P:tRNA methylation"/>
    <property type="evidence" value="ECO:0007669"/>
    <property type="project" value="UniProtKB-UniRule"/>
</dbReference>
<dbReference type="InterPro" id="IPR002935">
    <property type="entry name" value="SAM_O-MeTrfase"/>
</dbReference>
<keyword evidence="4" id="KW-0460">Magnesium</keyword>
<organism evidence="5 6">
    <name type="scientific">Halalkalibacter suaedae</name>
    <dbReference type="NCBI Taxonomy" id="2822140"/>
    <lineage>
        <taxon>Bacteria</taxon>
        <taxon>Bacillati</taxon>
        <taxon>Bacillota</taxon>
        <taxon>Bacilli</taxon>
        <taxon>Bacillales</taxon>
        <taxon>Bacillaceae</taxon>
        <taxon>Halalkalibacter</taxon>
    </lineage>
</organism>
<comment type="subunit">
    <text evidence="4">Homodimer.</text>
</comment>
<dbReference type="EMBL" id="JAGKSQ010000003">
    <property type="protein sequence ID" value="MBP3951370.1"/>
    <property type="molecule type" value="Genomic_DNA"/>
</dbReference>
<dbReference type="GO" id="GO:0000287">
    <property type="term" value="F:magnesium ion binding"/>
    <property type="evidence" value="ECO:0007669"/>
    <property type="project" value="UniProtKB-UniRule"/>
</dbReference>
<dbReference type="EC" id="2.1.1.-" evidence="4"/>
<keyword evidence="3 4" id="KW-0949">S-adenosyl-L-methionine</keyword>
<evidence type="ECO:0000256" key="1">
    <source>
        <dbReference type="ARBA" id="ARBA00022603"/>
    </source>
</evidence>
<protein>
    <recommendedName>
        <fullName evidence="4">tRNA 5-hydroxyuridine methyltransferase</fullName>
        <ecNumber evidence="4">2.1.1.-</ecNumber>
    </recommendedName>
    <alternativeName>
        <fullName evidence="4">ho5U methyltransferase</fullName>
    </alternativeName>
</protein>
<proteinExistence type="inferred from homology"/>
<evidence type="ECO:0000313" key="6">
    <source>
        <dbReference type="Proteomes" id="UP000678228"/>
    </source>
</evidence>
<reference evidence="5" key="1">
    <citation type="submission" date="2021-03" db="EMBL/GenBank/DDBJ databases">
        <title>Bacillus suaedae sp. nov., isolated from Suaeda aralocaspica.</title>
        <authorList>
            <person name="Lei R.F.R."/>
        </authorList>
    </citation>
    <scope>NUCLEOTIDE SEQUENCE</scope>
    <source>
        <strain evidence="5">YZJH907-2</strain>
    </source>
</reference>